<sequence>MARVMAGVGGVAVGTMIANICGYLIHLPAARWLSESSYGEFAVLLQTMLVLGVPALALQVVIAREVVRGRPIGDLVSITIRTAVAVLAAAAVAVPLVMWIADTGLAATVAAFATAPLLVLIAAGQGILQGRQQFSLLSWVLAGVGAARTVPGIVVLAAGGGAAGALTATAGGAAASAAGVWIAVSRTGSASERRASTEALALTMVLRASQVQLVLIALSSVDLLLSRPILGEQDAGVYALGTIATKAAFWLPQAIGVVLFPQLADAARSSAALRTAVGWLLAIAVVVVGGAAIFAPLAPVLVGDEYRAVVPILWIFALTGSALSVLQVGLLAAIARDRTLVAASSWLVLVVEVVIVVVWVHSITTLALTAAGCAVIGTALTFAALTFTTSTTRRRVSGSRTVDA</sequence>
<dbReference type="RefSeq" id="WP_245937871.1">
    <property type="nucleotide sequence ID" value="NZ_QJSP01000005.1"/>
</dbReference>
<proteinExistence type="predicted"/>
<dbReference type="EMBL" id="QJSP01000005">
    <property type="protein sequence ID" value="PYE18155.1"/>
    <property type="molecule type" value="Genomic_DNA"/>
</dbReference>
<feature type="transmembrane region" description="Helical" evidence="6">
    <location>
        <begin position="41"/>
        <end position="63"/>
    </location>
</feature>
<evidence type="ECO:0000256" key="5">
    <source>
        <dbReference type="ARBA" id="ARBA00023136"/>
    </source>
</evidence>
<keyword evidence="3 6" id="KW-0812">Transmembrane</keyword>
<keyword evidence="4 6" id="KW-1133">Transmembrane helix</keyword>
<reference evidence="7 8" key="1">
    <citation type="submission" date="2018-06" db="EMBL/GenBank/DDBJ databases">
        <title>Genomic Encyclopedia of Type Strains, Phase IV (KMG-IV): sequencing the most valuable type-strain genomes for metagenomic binning, comparative biology and taxonomic classification.</title>
        <authorList>
            <person name="Goeker M."/>
        </authorList>
    </citation>
    <scope>NUCLEOTIDE SEQUENCE [LARGE SCALE GENOMIC DNA]</scope>
    <source>
        <strain evidence="7 8">DSM 45521</strain>
    </source>
</reference>
<dbReference type="PANTHER" id="PTHR30250">
    <property type="entry name" value="PST FAMILY PREDICTED COLANIC ACID TRANSPORTER"/>
    <property type="match status" value="1"/>
</dbReference>
<evidence type="ECO:0000256" key="1">
    <source>
        <dbReference type="ARBA" id="ARBA00004651"/>
    </source>
</evidence>
<gene>
    <name evidence="7" type="ORF">DFR67_105300</name>
</gene>
<comment type="subcellular location">
    <subcellularLocation>
        <location evidence="1">Cell membrane</location>
        <topology evidence="1">Multi-pass membrane protein</topology>
    </subcellularLocation>
</comment>
<dbReference type="GO" id="GO:0005886">
    <property type="term" value="C:plasma membrane"/>
    <property type="evidence" value="ECO:0007669"/>
    <property type="project" value="UniProtKB-SubCell"/>
</dbReference>
<evidence type="ECO:0000313" key="7">
    <source>
        <dbReference type="EMBL" id="PYE18155.1"/>
    </source>
</evidence>
<keyword evidence="5 6" id="KW-0472">Membrane</keyword>
<dbReference type="InterPro" id="IPR050833">
    <property type="entry name" value="Poly_Biosynth_Transport"/>
</dbReference>
<protein>
    <submittedName>
        <fullName evidence="7">O-antigen/teichoic acid export membrane protein</fullName>
    </submittedName>
</protein>
<feature type="transmembrane region" description="Helical" evidence="6">
    <location>
        <begin position="105"/>
        <end position="124"/>
    </location>
</feature>
<dbReference type="AlphaFoldDB" id="A0A318RRL0"/>
<comment type="caution">
    <text evidence="7">The sequence shown here is derived from an EMBL/GenBank/DDBJ whole genome shotgun (WGS) entry which is preliminary data.</text>
</comment>
<evidence type="ECO:0000256" key="6">
    <source>
        <dbReference type="SAM" id="Phobius"/>
    </source>
</evidence>
<feature type="transmembrane region" description="Helical" evidence="6">
    <location>
        <begin position="340"/>
        <end position="360"/>
    </location>
</feature>
<organism evidence="7 8">
    <name type="scientific">Williamsia limnetica</name>
    <dbReference type="NCBI Taxonomy" id="882452"/>
    <lineage>
        <taxon>Bacteria</taxon>
        <taxon>Bacillati</taxon>
        <taxon>Actinomycetota</taxon>
        <taxon>Actinomycetes</taxon>
        <taxon>Mycobacteriales</taxon>
        <taxon>Nocardiaceae</taxon>
        <taxon>Williamsia</taxon>
    </lineage>
</organism>
<feature type="transmembrane region" description="Helical" evidence="6">
    <location>
        <begin position="7"/>
        <end position="29"/>
    </location>
</feature>
<feature type="transmembrane region" description="Helical" evidence="6">
    <location>
        <begin position="308"/>
        <end position="333"/>
    </location>
</feature>
<feature type="transmembrane region" description="Helical" evidence="6">
    <location>
        <begin position="136"/>
        <end position="158"/>
    </location>
</feature>
<keyword evidence="2" id="KW-1003">Cell membrane</keyword>
<evidence type="ECO:0000256" key="4">
    <source>
        <dbReference type="ARBA" id="ARBA00022989"/>
    </source>
</evidence>
<feature type="transmembrane region" description="Helical" evidence="6">
    <location>
        <begin position="276"/>
        <end position="302"/>
    </location>
</feature>
<dbReference type="Proteomes" id="UP000247591">
    <property type="component" value="Unassembled WGS sequence"/>
</dbReference>
<accession>A0A318RRL0</accession>
<feature type="transmembrane region" description="Helical" evidence="6">
    <location>
        <begin position="164"/>
        <end position="184"/>
    </location>
</feature>
<keyword evidence="8" id="KW-1185">Reference proteome</keyword>
<name>A0A318RRL0_WILLI</name>
<dbReference type="PANTHER" id="PTHR30250:SF11">
    <property type="entry name" value="O-ANTIGEN TRANSPORTER-RELATED"/>
    <property type="match status" value="1"/>
</dbReference>
<feature type="transmembrane region" description="Helical" evidence="6">
    <location>
        <begin position="75"/>
        <end position="99"/>
    </location>
</feature>
<evidence type="ECO:0000313" key="8">
    <source>
        <dbReference type="Proteomes" id="UP000247591"/>
    </source>
</evidence>
<evidence type="ECO:0000256" key="3">
    <source>
        <dbReference type="ARBA" id="ARBA00022692"/>
    </source>
</evidence>
<feature type="transmembrane region" description="Helical" evidence="6">
    <location>
        <begin position="366"/>
        <end position="387"/>
    </location>
</feature>
<evidence type="ECO:0000256" key="2">
    <source>
        <dbReference type="ARBA" id="ARBA00022475"/>
    </source>
</evidence>